<dbReference type="InterPro" id="IPR011989">
    <property type="entry name" value="ARM-like"/>
</dbReference>
<proteinExistence type="predicted"/>
<evidence type="ECO:0000259" key="1">
    <source>
        <dbReference type="SMART" id="SM00932"/>
    </source>
</evidence>
<dbReference type="SMART" id="SM00932">
    <property type="entry name" value="Nfu_N"/>
    <property type="match status" value="1"/>
</dbReference>
<evidence type="ECO:0000313" key="2">
    <source>
        <dbReference type="EMBL" id="SDP10915.1"/>
    </source>
</evidence>
<dbReference type="InterPro" id="IPR036498">
    <property type="entry name" value="Nfu/NifU_N_sf"/>
</dbReference>
<dbReference type="Proteomes" id="UP000198860">
    <property type="component" value="Unassembled WGS sequence"/>
</dbReference>
<accession>A0A1H0Q1N4</accession>
<dbReference type="Pfam" id="PF13646">
    <property type="entry name" value="HEAT_2"/>
    <property type="match status" value="1"/>
</dbReference>
<gene>
    <name evidence="2" type="ORF">SAMN05421677_11216</name>
</gene>
<dbReference type="AlphaFoldDB" id="A0A1H0Q1N4"/>
<dbReference type="Gene3D" id="3.30.1370.70">
    <property type="entry name" value="Scaffold protein Nfu/NifU, N-terminal domain"/>
    <property type="match status" value="1"/>
</dbReference>
<organism evidence="2 3">
    <name type="scientific">Halobacillus aidingensis</name>
    <dbReference type="NCBI Taxonomy" id="240303"/>
    <lineage>
        <taxon>Bacteria</taxon>
        <taxon>Bacillati</taxon>
        <taxon>Bacillota</taxon>
        <taxon>Bacilli</taxon>
        <taxon>Bacillales</taxon>
        <taxon>Bacillaceae</taxon>
        <taxon>Halobacillus</taxon>
    </lineage>
</organism>
<name>A0A1H0Q1N4_HALAD</name>
<feature type="domain" description="Scaffold protein Nfu/NifU N-terminal" evidence="1">
    <location>
        <begin position="37"/>
        <end position="124"/>
    </location>
</feature>
<dbReference type="Pfam" id="PF08712">
    <property type="entry name" value="Nfu_N"/>
    <property type="match status" value="1"/>
</dbReference>
<dbReference type="InterPro" id="IPR014824">
    <property type="entry name" value="Nfu/NifU_N"/>
</dbReference>
<dbReference type="PANTHER" id="PTHR12697">
    <property type="entry name" value="PBS LYASE HEAT-LIKE PROTEIN"/>
    <property type="match status" value="1"/>
</dbReference>
<dbReference type="Gene3D" id="1.25.10.10">
    <property type="entry name" value="Leucine-rich Repeat Variant"/>
    <property type="match status" value="1"/>
</dbReference>
<dbReference type="SUPFAM" id="SSF48371">
    <property type="entry name" value="ARM repeat"/>
    <property type="match status" value="1"/>
</dbReference>
<dbReference type="SMART" id="SM00567">
    <property type="entry name" value="EZ_HEAT"/>
    <property type="match status" value="3"/>
</dbReference>
<protein>
    <submittedName>
        <fullName evidence="2">HEAT repeat-containing protein</fullName>
    </submittedName>
</protein>
<dbReference type="PANTHER" id="PTHR12697:SF37">
    <property type="entry name" value="CONSERVED VIRULENCE FACTOR C"/>
    <property type="match status" value="1"/>
</dbReference>
<evidence type="ECO:0000313" key="3">
    <source>
        <dbReference type="Proteomes" id="UP000198860"/>
    </source>
</evidence>
<keyword evidence="3" id="KW-1185">Reference proteome</keyword>
<dbReference type="STRING" id="240303.SAMN05421677_11216"/>
<dbReference type="Pfam" id="PF13769">
    <property type="entry name" value="Virulence_fact"/>
    <property type="match status" value="1"/>
</dbReference>
<dbReference type="InterPro" id="IPR004155">
    <property type="entry name" value="PBS_lyase_HEAT"/>
</dbReference>
<reference evidence="3" key="1">
    <citation type="submission" date="2016-10" db="EMBL/GenBank/DDBJ databases">
        <authorList>
            <person name="Varghese N."/>
            <person name="Submissions S."/>
        </authorList>
    </citation>
    <scope>NUCLEOTIDE SEQUENCE [LARGE SCALE GENOMIC DNA]</scope>
    <source>
        <strain evidence="3">CGMCC 1.3703</strain>
    </source>
</reference>
<dbReference type="EMBL" id="FNIZ01000012">
    <property type="protein sequence ID" value="SDP10915.1"/>
    <property type="molecule type" value="Genomic_DNA"/>
</dbReference>
<dbReference type="SUPFAM" id="SSF110836">
    <property type="entry name" value="Hypothetical protein SAV1430"/>
    <property type="match status" value="1"/>
</dbReference>
<dbReference type="InterPro" id="IPR016024">
    <property type="entry name" value="ARM-type_fold"/>
</dbReference>
<sequence length="413" mass="47220">MSLGIFDKMEAWNEGRSLGTGWKDDQTVRGLYSVKIVSIEPTPSPNSMKINVNETLPDGETHNYKKDDELKDAPDFVQHLFEIEGVKGLYHVTDFIALERNARVSWEAILPEVRKVFGSEAAEEAPSHKKEEPDEHFGEVRVFVQMFRGLPMQVKLEEGEEETRVGLPERFMEAAMKAAPASPNMIMERKWMEQNPRYGDVAEIGEQVKEELSASYDEERLESLVKQAFDQESVDVEPKEEKTKISLETLDHDDWKVRYAALDRMDPTAEDYRLLDKALDDEKASIRRLATAYLGMIEEIETLPYLYKALNDKSVTVRRTAGDCISDLGFKEAMPRMIESLSDSNKLVRWRAAMYLYELGDETALPALKEAADDPEFEVRLQINMAIERIEGGEEAKGSVWHQMTQATKKKQQ</sequence>
<dbReference type="InterPro" id="IPR025989">
    <property type="entry name" value="Virulence_F_dom"/>
</dbReference>
<dbReference type="GO" id="GO:0016491">
    <property type="term" value="F:oxidoreductase activity"/>
    <property type="evidence" value="ECO:0007669"/>
    <property type="project" value="TreeGrafter"/>
</dbReference>